<proteinExistence type="predicted"/>
<dbReference type="AlphaFoldDB" id="H0E0T0"/>
<dbReference type="Proteomes" id="UP000005143">
    <property type="component" value="Unassembled WGS sequence"/>
</dbReference>
<dbReference type="SFLD" id="SFLDG01129">
    <property type="entry name" value="C1.5:_HAD__Beta-PGM__Phosphata"/>
    <property type="match status" value="1"/>
</dbReference>
<reference evidence="1 2" key="1">
    <citation type="journal article" date="2013" name="Biodegradation">
        <title>Quantitative proteomic analysis of ibuprofen-degrading Patulibacter sp. strain I11.</title>
        <authorList>
            <person name="Almeida B."/>
            <person name="Kjeldal H."/>
            <person name="Lolas I."/>
            <person name="Knudsen A.D."/>
            <person name="Carvalho G."/>
            <person name="Nielsen K.L."/>
            <person name="Barreto Crespo M.T."/>
            <person name="Stensballe A."/>
            <person name="Nielsen J.L."/>
        </authorList>
    </citation>
    <scope>NUCLEOTIDE SEQUENCE [LARGE SCALE GENOMIC DNA]</scope>
    <source>
        <strain evidence="1 2">I11</strain>
    </source>
</reference>
<dbReference type="EMBL" id="AGUD01000012">
    <property type="protein sequence ID" value="EHN12694.1"/>
    <property type="molecule type" value="Genomic_DNA"/>
</dbReference>
<dbReference type="SFLD" id="SFLDS00003">
    <property type="entry name" value="Haloacid_Dehalogenase"/>
    <property type="match status" value="1"/>
</dbReference>
<evidence type="ECO:0000313" key="2">
    <source>
        <dbReference type="Proteomes" id="UP000005143"/>
    </source>
</evidence>
<dbReference type="CDD" id="cd07505">
    <property type="entry name" value="HAD_BPGM-like"/>
    <property type="match status" value="1"/>
</dbReference>
<dbReference type="RefSeq" id="WP_007570288.1">
    <property type="nucleotide sequence ID" value="NZ_AGUD01000012.1"/>
</dbReference>
<protein>
    <submittedName>
        <fullName evidence="1">Uncharacterized protein</fullName>
    </submittedName>
</protein>
<dbReference type="SFLD" id="SFLDG01135">
    <property type="entry name" value="C1.5.6:_HAD__Beta-PGM__Phospha"/>
    <property type="match status" value="1"/>
</dbReference>
<dbReference type="SUPFAM" id="SSF56784">
    <property type="entry name" value="HAD-like"/>
    <property type="match status" value="1"/>
</dbReference>
<dbReference type="PANTHER" id="PTHR18901">
    <property type="entry name" value="2-DEOXYGLUCOSE-6-PHOSPHATE PHOSPHATASE 2"/>
    <property type="match status" value="1"/>
</dbReference>
<sequence length="242" mass="24935">MSRATAADGGPGASGAHVHGQRPAAVIFDNDGTFLETEGVWSRAEETLFARRGVDFLPEHKRHLLGTSFDAASLKLEEFLDHPGGGPELMAELIELVYAELDGDVPAMPGAVELVLELKTQLVPVAMATNAARAFATKALDRAGHGDVFPVVLAVEDVPAPKPAPDLYLAAAAALGVDPAACVAVEDSPTGVAAARAAGMTVIGVANHPGIVLHDAHHVHATLEDPAIWALLGLAAGGVRRP</sequence>
<dbReference type="PATRIC" id="fig|1097667.3.peg.386"/>
<evidence type="ECO:0000313" key="1">
    <source>
        <dbReference type="EMBL" id="EHN12694.1"/>
    </source>
</evidence>
<comment type="caution">
    <text evidence="1">The sequence shown here is derived from an EMBL/GenBank/DDBJ whole genome shotgun (WGS) entry which is preliminary data.</text>
</comment>
<dbReference type="Gene3D" id="1.10.150.240">
    <property type="entry name" value="Putative phosphatase, domain 2"/>
    <property type="match status" value="1"/>
</dbReference>
<dbReference type="PRINTS" id="PR00413">
    <property type="entry name" value="HADHALOGNASE"/>
</dbReference>
<dbReference type="OrthoDB" id="9797743at2"/>
<dbReference type="Pfam" id="PF00702">
    <property type="entry name" value="Hydrolase"/>
    <property type="match status" value="1"/>
</dbReference>
<gene>
    <name evidence="1" type="ORF">PAI11_03880</name>
</gene>
<dbReference type="InterPro" id="IPR036412">
    <property type="entry name" value="HAD-like_sf"/>
</dbReference>
<dbReference type="InterPro" id="IPR023198">
    <property type="entry name" value="PGP-like_dom2"/>
</dbReference>
<dbReference type="InterPro" id="IPR006439">
    <property type="entry name" value="HAD-SF_hydro_IA"/>
</dbReference>
<dbReference type="InterPro" id="IPR023214">
    <property type="entry name" value="HAD_sf"/>
</dbReference>
<dbReference type="PANTHER" id="PTHR18901:SF38">
    <property type="entry name" value="PSEUDOURIDINE-5'-PHOSPHATASE"/>
    <property type="match status" value="1"/>
</dbReference>
<accession>H0E0T0</accession>
<organism evidence="1 2">
    <name type="scientific">Patulibacter medicamentivorans</name>
    <dbReference type="NCBI Taxonomy" id="1097667"/>
    <lineage>
        <taxon>Bacteria</taxon>
        <taxon>Bacillati</taxon>
        <taxon>Actinomycetota</taxon>
        <taxon>Thermoleophilia</taxon>
        <taxon>Solirubrobacterales</taxon>
        <taxon>Patulibacteraceae</taxon>
        <taxon>Patulibacter</taxon>
    </lineage>
</organism>
<dbReference type="Gene3D" id="3.40.50.1000">
    <property type="entry name" value="HAD superfamily/HAD-like"/>
    <property type="match status" value="1"/>
</dbReference>
<keyword evidence="2" id="KW-1185">Reference proteome</keyword>
<dbReference type="NCBIfam" id="TIGR01509">
    <property type="entry name" value="HAD-SF-IA-v3"/>
    <property type="match status" value="1"/>
</dbReference>
<name>H0E0T0_9ACTN</name>